<accession>A0ABN7WTC3</accession>
<reference evidence="1 2" key="1">
    <citation type="submission" date="2021-06" db="EMBL/GenBank/DDBJ databases">
        <authorList>
            <person name="Kallberg Y."/>
            <person name="Tangrot J."/>
            <person name="Rosling A."/>
        </authorList>
    </citation>
    <scope>NUCLEOTIDE SEQUENCE [LARGE SCALE GENOMIC DNA]</scope>
    <source>
        <strain evidence="1 2">120-4 pot B 10/14</strain>
    </source>
</reference>
<name>A0ABN7WTC3_GIGMA</name>
<dbReference type="EMBL" id="CAJVQB010062714">
    <property type="protein sequence ID" value="CAG8840382.1"/>
    <property type="molecule type" value="Genomic_DNA"/>
</dbReference>
<protein>
    <submittedName>
        <fullName evidence="1">39131_t:CDS:1</fullName>
    </submittedName>
</protein>
<feature type="non-terminal residue" evidence="1">
    <location>
        <position position="1"/>
    </location>
</feature>
<sequence length="171" mass="20545">VSILRPGFELCVNKPIFVSEKITADNYLPKNASQLLRYYDFWNRPYIEWSLNEFSEHLRKFYNINEKSLIHNSFKKDGEVLKKLFSKEHPVQLRFLELENQLKSQQIKRKKKKAKRRKFIGKSIRCELLKEKIEIAKDSEIINGYNRINEHYDDFHSQDSDQYDFGHGNVM</sequence>
<evidence type="ECO:0000313" key="2">
    <source>
        <dbReference type="Proteomes" id="UP000789901"/>
    </source>
</evidence>
<dbReference type="Proteomes" id="UP000789901">
    <property type="component" value="Unassembled WGS sequence"/>
</dbReference>
<proteinExistence type="predicted"/>
<organism evidence="1 2">
    <name type="scientific">Gigaspora margarita</name>
    <dbReference type="NCBI Taxonomy" id="4874"/>
    <lineage>
        <taxon>Eukaryota</taxon>
        <taxon>Fungi</taxon>
        <taxon>Fungi incertae sedis</taxon>
        <taxon>Mucoromycota</taxon>
        <taxon>Glomeromycotina</taxon>
        <taxon>Glomeromycetes</taxon>
        <taxon>Diversisporales</taxon>
        <taxon>Gigasporaceae</taxon>
        <taxon>Gigaspora</taxon>
    </lineage>
</organism>
<gene>
    <name evidence="1" type="ORF">GMARGA_LOCUS34883</name>
</gene>
<comment type="caution">
    <text evidence="1">The sequence shown here is derived from an EMBL/GenBank/DDBJ whole genome shotgun (WGS) entry which is preliminary data.</text>
</comment>
<keyword evidence="2" id="KW-1185">Reference proteome</keyword>
<evidence type="ECO:0000313" key="1">
    <source>
        <dbReference type="EMBL" id="CAG8840382.1"/>
    </source>
</evidence>